<proteinExistence type="predicted"/>
<dbReference type="AlphaFoldDB" id="A0A8W8LXV1"/>
<name>A0A8W8LXV1_MAGGI</name>
<keyword evidence="2" id="KW-1133">Transmembrane helix</keyword>
<evidence type="ECO:0000256" key="2">
    <source>
        <dbReference type="SAM" id="Phobius"/>
    </source>
</evidence>
<feature type="region of interest" description="Disordered" evidence="1">
    <location>
        <begin position="136"/>
        <end position="157"/>
    </location>
</feature>
<keyword evidence="2" id="KW-0472">Membrane</keyword>
<dbReference type="Proteomes" id="UP000005408">
    <property type="component" value="Unassembled WGS sequence"/>
</dbReference>
<sequence>MGCSFFTDKDNIGFLCITNIVIGIIFGIVLMFLRKNRDKTDEYESVQRSTTINDEYAGFSPENIIQRNHLPRSTRLIGRSRQRNLRCTEPVYVNRRDDYLDPEFHERDPNYHKPIHCMEENSDRNQMGHYINVCTGKGQGNQNPLDDYLEPGEKSCK</sequence>
<evidence type="ECO:0000256" key="1">
    <source>
        <dbReference type="SAM" id="MobiDB-lite"/>
    </source>
</evidence>
<evidence type="ECO:0000313" key="4">
    <source>
        <dbReference type="Proteomes" id="UP000005408"/>
    </source>
</evidence>
<keyword evidence="4" id="KW-1185">Reference proteome</keyword>
<evidence type="ECO:0000313" key="3">
    <source>
        <dbReference type="EnsemblMetazoa" id="G30327.1:cds"/>
    </source>
</evidence>
<organism evidence="3 4">
    <name type="scientific">Magallana gigas</name>
    <name type="common">Pacific oyster</name>
    <name type="synonym">Crassostrea gigas</name>
    <dbReference type="NCBI Taxonomy" id="29159"/>
    <lineage>
        <taxon>Eukaryota</taxon>
        <taxon>Metazoa</taxon>
        <taxon>Spiralia</taxon>
        <taxon>Lophotrochozoa</taxon>
        <taxon>Mollusca</taxon>
        <taxon>Bivalvia</taxon>
        <taxon>Autobranchia</taxon>
        <taxon>Pteriomorphia</taxon>
        <taxon>Ostreida</taxon>
        <taxon>Ostreoidea</taxon>
        <taxon>Ostreidae</taxon>
        <taxon>Magallana</taxon>
    </lineage>
</organism>
<dbReference type="EnsemblMetazoa" id="G30327.1">
    <property type="protein sequence ID" value="G30327.1:cds"/>
    <property type="gene ID" value="G30327"/>
</dbReference>
<keyword evidence="2" id="KW-0812">Transmembrane</keyword>
<reference evidence="3" key="1">
    <citation type="submission" date="2022-08" db="UniProtKB">
        <authorList>
            <consortium name="EnsemblMetazoa"/>
        </authorList>
    </citation>
    <scope>IDENTIFICATION</scope>
    <source>
        <strain evidence="3">05x7-T-G4-1.051#20</strain>
    </source>
</reference>
<accession>A0A8W8LXV1</accession>
<feature type="transmembrane region" description="Helical" evidence="2">
    <location>
        <begin position="12"/>
        <end position="33"/>
    </location>
</feature>
<protein>
    <submittedName>
        <fullName evidence="3">Uncharacterized protein</fullName>
    </submittedName>
</protein>
<dbReference type="OrthoDB" id="6208831at2759"/>